<protein>
    <submittedName>
        <fullName evidence="3 4">Uncharacterized protein</fullName>
    </submittedName>
</protein>
<dbReference type="AlphaFoldDB" id="T1EYX8"/>
<sequence>MVALARISFLTMSAFPIICSFFLSSSCKNIDRPPIPSYSPAKLRGHHHHHHPHRQQRQQLQPHQTLRKDEETIFFKQVNRAERNERQGEKDSHKRIEKRQYDDDADLQQLPRFEKENFQQHRDYPHRHHHNHHPQDVIIINNNSNNHNNYIINSKHNSDNTDYNSYDDQAEYKTSKDVSSLVPCVAGSRSSVWFKLKGSPVNNEEDIDVNNFETSLKNTTDFGSLFVQNPTKSTNKNKNSTKKRTRRGASSTDRHGPLRTKKLNTIYVNKNQVSDTECTFKKKLRVLGDGYFPTRVLTGECGKSHCHHGISNCVPKKYRVPVMKKIGRFCGAIEEKERLRKVVYEEAWKSIYMEVIVACQCDFNREQIFPSSKSLEIFLLKQQL</sequence>
<dbReference type="EMBL" id="KB095858">
    <property type="protein sequence ID" value="ESO10540.1"/>
    <property type="molecule type" value="Genomic_DNA"/>
</dbReference>
<feature type="chain" id="PRO_5010980112" evidence="2">
    <location>
        <begin position="28"/>
        <end position="384"/>
    </location>
</feature>
<dbReference type="Gene3D" id="2.10.90.10">
    <property type="entry name" value="Cystine-knot cytokines"/>
    <property type="match status" value="1"/>
</dbReference>
<name>T1EYX8_HELRO</name>
<evidence type="ECO:0000256" key="1">
    <source>
        <dbReference type="SAM" id="MobiDB-lite"/>
    </source>
</evidence>
<keyword evidence="5" id="KW-1185">Reference proteome</keyword>
<dbReference type="HOGENOM" id="CLU_720185_0_0_1"/>
<dbReference type="InParanoid" id="T1EYX8"/>
<reference evidence="5" key="1">
    <citation type="submission" date="2012-12" db="EMBL/GenBank/DDBJ databases">
        <authorList>
            <person name="Hellsten U."/>
            <person name="Grimwood J."/>
            <person name="Chapman J.A."/>
            <person name="Shapiro H."/>
            <person name="Aerts A."/>
            <person name="Otillar R.P."/>
            <person name="Terry A.Y."/>
            <person name="Boore J.L."/>
            <person name="Simakov O."/>
            <person name="Marletaz F."/>
            <person name="Cho S.-J."/>
            <person name="Edsinger-Gonzales E."/>
            <person name="Havlak P."/>
            <person name="Kuo D.-H."/>
            <person name="Larsson T."/>
            <person name="Lv J."/>
            <person name="Arendt D."/>
            <person name="Savage R."/>
            <person name="Osoegawa K."/>
            <person name="de Jong P."/>
            <person name="Lindberg D.R."/>
            <person name="Seaver E.C."/>
            <person name="Weisblat D.A."/>
            <person name="Putnam N.H."/>
            <person name="Grigoriev I.V."/>
            <person name="Rokhsar D.S."/>
        </authorList>
    </citation>
    <scope>NUCLEOTIDE SEQUENCE</scope>
</reference>
<dbReference type="PROSITE" id="PS51257">
    <property type="entry name" value="PROKAR_LIPOPROTEIN"/>
    <property type="match status" value="1"/>
</dbReference>
<feature type="region of interest" description="Disordered" evidence="1">
    <location>
        <begin position="223"/>
        <end position="257"/>
    </location>
</feature>
<dbReference type="CTD" id="20201778"/>
<evidence type="ECO:0000313" key="3">
    <source>
        <dbReference type="EMBL" id="ESO10540.1"/>
    </source>
</evidence>
<dbReference type="Proteomes" id="UP000015101">
    <property type="component" value="Unassembled WGS sequence"/>
</dbReference>
<feature type="signal peptide" evidence="2">
    <location>
        <begin position="1"/>
        <end position="27"/>
    </location>
</feature>
<organism evidence="4 5">
    <name type="scientific">Helobdella robusta</name>
    <name type="common">Californian leech</name>
    <dbReference type="NCBI Taxonomy" id="6412"/>
    <lineage>
        <taxon>Eukaryota</taxon>
        <taxon>Metazoa</taxon>
        <taxon>Spiralia</taxon>
        <taxon>Lophotrochozoa</taxon>
        <taxon>Annelida</taxon>
        <taxon>Clitellata</taxon>
        <taxon>Hirudinea</taxon>
        <taxon>Rhynchobdellida</taxon>
        <taxon>Glossiphoniidae</taxon>
        <taxon>Helobdella</taxon>
    </lineage>
</organism>
<keyword evidence="2" id="KW-0732">Signal</keyword>
<evidence type="ECO:0000313" key="5">
    <source>
        <dbReference type="Proteomes" id="UP000015101"/>
    </source>
</evidence>
<dbReference type="PANTHER" id="PTHR39940:SF1">
    <property type="entry name" value="PROTHORACICOTROPIC HORMONE, ISOFORM F"/>
    <property type="match status" value="1"/>
</dbReference>
<dbReference type="EnsemblMetazoa" id="HelroT167040">
    <property type="protein sequence ID" value="HelroP167040"/>
    <property type="gene ID" value="HelroG167040"/>
</dbReference>
<dbReference type="PANTHER" id="PTHR39940">
    <property type="entry name" value="PROTHORACICOTROPIC HORMONE, ISOFORM F"/>
    <property type="match status" value="1"/>
</dbReference>
<reference evidence="3 5" key="2">
    <citation type="journal article" date="2013" name="Nature">
        <title>Insights into bilaterian evolution from three spiralian genomes.</title>
        <authorList>
            <person name="Simakov O."/>
            <person name="Marletaz F."/>
            <person name="Cho S.J."/>
            <person name="Edsinger-Gonzales E."/>
            <person name="Havlak P."/>
            <person name="Hellsten U."/>
            <person name="Kuo D.H."/>
            <person name="Larsson T."/>
            <person name="Lv J."/>
            <person name="Arendt D."/>
            <person name="Savage R."/>
            <person name="Osoegawa K."/>
            <person name="de Jong P."/>
            <person name="Grimwood J."/>
            <person name="Chapman J.A."/>
            <person name="Shapiro H."/>
            <person name="Aerts A."/>
            <person name="Otillar R.P."/>
            <person name="Terry A.Y."/>
            <person name="Boore J.L."/>
            <person name="Grigoriev I.V."/>
            <person name="Lindberg D.R."/>
            <person name="Seaver E.C."/>
            <person name="Weisblat D.A."/>
            <person name="Putnam N.H."/>
            <person name="Rokhsar D.S."/>
        </authorList>
    </citation>
    <scope>NUCLEOTIDE SEQUENCE</scope>
</reference>
<gene>
    <name evidence="4" type="primary">20201778</name>
    <name evidence="3" type="ORF">HELRODRAFT_167040</name>
</gene>
<feature type="compositionally biased region" description="Basic and acidic residues" evidence="1">
    <location>
        <begin position="66"/>
        <end position="102"/>
    </location>
</feature>
<accession>T1EYX8</accession>
<dbReference type="InterPro" id="IPR029034">
    <property type="entry name" value="Cystine-knot_cytokine"/>
</dbReference>
<feature type="region of interest" description="Disordered" evidence="1">
    <location>
        <begin position="35"/>
        <end position="110"/>
    </location>
</feature>
<dbReference type="SUPFAM" id="SSF57501">
    <property type="entry name" value="Cystine-knot cytokines"/>
    <property type="match status" value="1"/>
</dbReference>
<proteinExistence type="predicted"/>
<evidence type="ECO:0000313" key="4">
    <source>
        <dbReference type="EnsemblMetazoa" id="HelroP167040"/>
    </source>
</evidence>
<reference evidence="4" key="3">
    <citation type="submission" date="2015-06" db="UniProtKB">
        <authorList>
            <consortium name="EnsemblMetazoa"/>
        </authorList>
    </citation>
    <scope>IDENTIFICATION</scope>
</reference>
<evidence type="ECO:0000256" key="2">
    <source>
        <dbReference type="SAM" id="SignalP"/>
    </source>
</evidence>
<dbReference type="GeneID" id="20201778"/>
<dbReference type="EMBL" id="AMQM01002641">
    <property type="status" value="NOT_ANNOTATED_CDS"/>
    <property type="molecule type" value="Genomic_DNA"/>
</dbReference>
<feature type="compositionally biased region" description="Basic residues" evidence="1">
    <location>
        <begin position="43"/>
        <end position="56"/>
    </location>
</feature>
<dbReference type="RefSeq" id="XP_009010809.1">
    <property type="nucleotide sequence ID" value="XM_009012561.1"/>
</dbReference>
<dbReference type="InterPro" id="IPR052876">
    <property type="entry name" value="Insect_Hormone_Regulators"/>
</dbReference>
<dbReference type="KEGG" id="hro:HELRODRAFT_167040"/>